<feature type="binding site" evidence="7">
    <location>
        <begin position="128"/>
        <end position="130"/>
    </location>
    <ligand>
        <name>NAD(+)</name>
        <dbReference type="ChEBI" id="CHEBI:57540"/>
    </ligand>
</feature>
<evidence type="ECO:0000256" key="8">
    <source>
        <dbReference type="RuleBase" id="RU000422"/>
    </source>
</evidence>
<accession>A0A1J5TR27</accession>
<evidence type="ECO:0000256" key="1">
    <source>
        <dbReference type="ARBA" id="ARBA00009613"/>
    </source>
</evidence>
<evidence type="ECO:0000256" key="6">
    <source>
        <dbReference type="PIRSR" id="PIRSR000102-2"/>
    </source>
</evidence>
<feature type="binding site" evidence="6">
    <location>
        <position position="161"/>
    </location>
    <ligand>
        <name>substrate</name>
    </ligand>
</feature>
<dbReference type="Gene3D" id="3.40.50.720">
    <property type="entry name" value="NAD(P)-binding Rossmann-like Domain"/>
    <property type="match status" value="1"/>
</dbReference>
<feature type="binding site" evidence="6">
    <location>
        <position position="130"/>
    </location>
    <ligand>
        <name>substrate</name>
    </ligand>
</feature>
<protein>
    <recommendedName>
        <fullName evidence="2 8">Malate dehydrogenase</fullName>
        <ecNumber evidence="2 8">1.1.1.37</ecNumber>
    </recommendedName>
</protein>
<dbReference type="SUPFAM" id="SSF56327">
    <property type="entry name" value="LDH C-terminal domain-like"/>
    <property type="match status" value="1"/>
</dbReference>
<dbReference type="GO" id="GO:0030060">
    <property type="term" value="F:L-malate dehydrogenase (NAD+) activity"/>
    <property type="evidence" value="ECO:0007669"/>
    <property type="project" value="UniProtKB-EC"/>
</dbReference>
<feature type="binding site" evidence="6">
    <location>
        <position position="97"/>
    </location>
    <ligand>
        <name>substrate</name>
    </ligand>
</feature>
<feature type="domain" description="Lactate/malate dehydrogenase N-terminal" evidence="10">
    <location>
        <begin position="5"/>
        <end position="145"/>
    </location>
</feature>
<name>A0A1J5TR27_9ARCH</name>
<evidence type="ECO:0000256" key="4">
    <source>
        <dbReference type="ARBA" id="ARBA00023027"/>
    </source>
</evidence>
<evidence type="ECO:0000256" key="5">
    <source>
        <dbReference type="PIRSR" id="PIRSR000102-1"/>
    </source>
</evidence>
<dbReference type="AlphaFoldDB" id="A0A1J5TR27"/>
<dbReference type="Gene3D" id="3.90.110.10">
    <property type="entry name" value="Lactate dehydrogenase/glycoside hydrolase, family 4, C-terminal"/>
    <property type="match status" value="1"/>
</dbReference>
<dbReference type="Pfam" id="PF02866">
    <property type="entry name" value="Ldh_1_C"/>
    <property type="match status" value="1"/>
</dbReference>
<dbReference type="NCBIfam" id="TIGR01759">
    <property type="entry name" value="MalateDH-SF1"/>
    <property type="match status" value="1"/>
</dbReference>
<comment type="similarity">
    <text evidence="1">Belongs to the LDH/MDH superfamily. MDH type 2 family.</text>
</comment>
<feature type="binding site" evidence="7">
    <location>
        <begin position="10"/>
        <end position="16"/>
    </location>
    <ligand>
        <name>NAD(+)</name>
        <dbReference type="ChEBI" id="CHEBI:57540"/>
    </ligand>
</feature>
<dbReference type="InterPro" id="IPR001252">
    <property type="entry name" value="Malate_DH_AS"/>
</dbReference>
<evidence type="ECO:0000256" key="7">
    <source>
        <dbReference type="PIRSR" id="PIRSR000102-3"/>
    </source>
</evidence>
<gene>
    <name evidence="12" type="ORF">BEU00_00545</name>
</gene>
<feature type="binding site" evidence="7">
    <location>
        <position position="104"/>
    </location>
    <ligand>
        <name>NAD(+)</name>
        <dbReference type="ChEBI" id="CHEBI:57540"/>
    </ligand>
</feature>
<dbReference type="EC" id="1.1.1.37" evidence="2 8"/>
<comment type="catalytic activity">
    <reaction evidence="8">
        <text>(S)-malate + NAD(+) = oxaloacetate + NADH + H(+)</text>
        <dbReference type="Rhea" id="RHEA:21432"/>
        <dbReference type="ChEBI" id="CHEBI:15378"/>
        <dbReference type="ChEBI" id="CHEBI:15589"/>
        <dbReference type="ChEBI" id="CHEBI:16452"/>
        <dbReference type="ChEBI" id="CHEBI:57540"/>
        <dbReference type="ChEBI" id="CHEBI:57945"/>
        <dbReference type="EC" id="1.1.1.37"/>
    </reaction>
</comment>
<dbReference type="Proteomes" id="UP000183138">
    <property type="component" value="Unassembled WGS sequence"/>
</dbReference>
<feature type="binding site" evidence="6">
    <location>
        <position position="91"/>
    </location>
    <ligand>
        <name>substrate</name>
    </ligand>
</feature>
<dbReference type="Pfam" id="PF00056">
    <property type="entry name" value="Ldh_1_N"/>
    <property type="match status" value="1"/>
</dbReference>
<reference evidence="12 13" key="1">
    <citation type="submission" date="2016-08" db="EMBL/GenBank/DDBJ databases">
        <title>New Insights into Marine Group III Euryarchaeota, from dark to light.</title>
        <authorList>
            <person name="Haro-Moreno J.M."/>
            <person name="Rodriguez-Valera F."/>
            <person name="Lopez-Garcia P."/>
            <person name="Moreira D."/>
            <person name="Martin-Cuadrado A.B."/>
        </authorList>
    </citation>
    <scope>NUCLEOTIDE SEQUENCE [LARGE SCALE GENOMIC DNA]</scope>
    <source>
        <strain evidence="12">CG-Epi3</strain>
    </source>
</reference>
<dbReference type="GO" id="GO:0006099">
    <property type="term" value="P:tricarboxylic acid cycle"/>
    <property type="evidence" value="ECO:0007669"/>
    <property type="project" value="UniProtKB-KW"/>
</dbReference>
<evidence type="ECO:0000313" key="13">
    <source>
        <dbReference type="Proteomes" id="UP000183138"/>
    </source>
</evidence>
<dbReference type="PANTHER" id="PTHR23382">
    <property type="entry name" value="MALATE DEHYDROGENASE"/>
    <property type="match status" value="1"/>
</dbReference>
<dbReference type="InterPro" id="IPR036291">
    <property type="entry name" value="NAD(P)-bd_dom_sf"/>
</dbReference>
<keyword evidence="3 9" id="KW-0560">Oxidoreductase</keyword>
<feature type="domain" description="Lactate/malate dehydrogenase C-terminal" evidence="11">
    <location>
        <begin position="155"/>
        <end position="320"/>
    </location>
</feature>
<keyword evidence="8" id="KW-0816">Tricarboxylic acid cycle</keyword>
<dbReference type="InterPro" id="IPR022383">
    <property type="entry name" value="Lactate/malate_DH_C"/>
</dbReference>
<evidence type="ECO:0000256" key="3">
    <source>
        <dbReference type="ARBA" id="ARBA00023002"/>
    </source>
</evidence>
<keyword evidence="4 7" id="KW-0520">NAD</keyword>
<feature type="active site" description="Proton acceptor" evidence="5">
    <location>
        <position position="186"/>
    </location>
</feature>
<proteinExistence type="inferred from homology"/>
<evidence type="ECO:0000313" key="12">
    <source>
        <dbReference type="EMBL" id="OIR23385.1"/>
    </source>
</evidence>
<dbReference type="PIRSF" id="PIRSF000102">
    <property type="entry name" value="Lac_mal_DH"/>
    <property type="match status" value="1"/>
</dbReference>
<dbReference type="EMBL" id="MIYY01000012">
    <property type="protein sequence ID" value="OIR23385.1"/>
    <property type="molecule type" value="Genomic_DNA"/>
</dbReference>
<evidence type="ECO:0000259" key="10">
    <source>
        <dbReference type="Pfam" id="PF00056"/>
    </source>
</evidence>
<dbReference type="InterPro" id="IPR001236">
    <property type="entry name" value="Lactate/malate_DH_N"/>
</dbReference>
<dbReference type="FunFam" id="3.40.50.720:FF:000010">
    <property type="entry name" value="Malate dehydrogenase"/>
    <property type="match status" value="1"/>
</dbReference>
<sequence>MSTIRIAVTGAAGQIGYSLLPRIAAGEMFGPDAKISLQLLEIPPALEALKGVAMELDDCAFPLLEEIIVTSDSEEAFNDANLCLLVGSKPRGPGMERSDLLKDNGRIFVGQGKAIAENAADNCRVVVVGNPCNTNCMIAASQSDRFDNSRFTAMTRLDQNRAVSMIAKKADVVIEEVKGLAIFGNHSPTMFPDYSNALISGKSAGAVIDDDKWLKTEYIPGVGKRGAAIIKARGLSSAASAANALINHVQSLYTVSDEIHSIVVCSQGQYGFADGVWAGMPVRTVSPGTYEVVENYEHDDFAKKALSKTNDELVSERELVSEYL</sequence>
<dbReference type="SUPFAM" id="SSF51735">
    <property type="entry name" value="NAD(P)-binding Rossmann-fold domains"/>
    <property type="match status" value="1"/>
</dbReference>
<organism evidence="12 13">
    <name type="scientific">Marine Group III euryarchaeote CG-Epi3</name>
    <dbReference type="NCBI Taxonomy" id="1888997"/>
    <lineage>
        <taxon>Archaea</taxon>
        <taxon>Methanobacteriati</taxon>
        <taxon>Thermoplasmatota</taxon>
        <taxon>Thermoplasmata</taxon>
        <taxon>Candidatus Thermoprofundales</taxon>
    </lineage>
</organism>
<dbReference type="InterPro" id="IPR010945">
    <property type="entry name" value="Malate_DH_type2"/>
</dbReference>
<dbReference type="InterPro" id="IPR015955">
    <property type="entry name" value="Lactate_DH/Glyco_Ohase_4_C"/>
</dbReference>
<dbReference type="PROSITE" id="PS00068">
    <property type="entry name" value="MDH"/>
    <property type="match status" value="1"/>
</dbReference>
<evidence type="ECO:0000256" key="9">
    <source>
        <dbReference type="RuleBase" id="RU003369"/>
    </source>
</evidence>
<dbReference type="GO" id="GO:0006108">
    <property type="term" value="P:malate metabolic process"/>
    <property type="evidence" value="ECO:0007669"/>
    <property type="project" value="InterPro"/>
</dbReference>
<dbReference type="CDD" id="cd01338">
    <property type="entry name" value="MDH_chloroplast-like"/>
    <property type="match status" value="1"/>
</dbReference>
<comment type="caution">
    <text evidence="12">The sequence shown here is derived from an EMBL/GenBank/DDBJ whole genome shotgun (WGS) entry which is preliminary data.</text>
</comment>
<evidence type="ECO:0000259" key="11">
    <source>
        <dbReference type="Pfam" id="PF02866"/>
    </source>
</evidence>
<evidence type="ECO:0000256" key="2">
    <source>
        <dbReference type="ARBA" id="ARBA00012995"/>
    </source>
</evidence>
<dbReference type="InterPro" id="IPR001557">
    <property type="entry name" value="L-lactate/malate_DH"/>
</dbReference>
<dbReference type="NCBIfam" id="NF003916">
    <property type="entry name" value="PRK05442.1"/>
    <property type="match status" value="1"/>
</dbReference>